<keyword evidence="2" id="KW-1185">Reference proteome</keyword>
<organism evidence="2 3">
    <name type="scientific">Vanessa tameamea</name>
    <name type="common">Kamehameha butterfly</name>
    <dbReference type="NCBI Taxonomy" id="334116"/>
    <lineage>
        <taxon>Eukaryota</taxon>
        <taxon>Metazoa</taxon>
        <taxon>Ecdysozoa</taxon>
        <taxon>Arthropoda</taxon>
        <taxon>Hexapoda</taxon>
        <taxon>Insecta</taxon>
        <taxon>Pterygota</taxon>
        <taxon>Neoptera</taxon>
        <taxon>Endopterygota</taxon>
        <taxon>Lepidoptera</taxon>
        <taxon>Glossata</taxon>
        <taxon>Ditrysia</taxon>
        <taxon>Papilionoidea</taxon>
        <taxon>Nymphalidae</taxon>
        <taxon>Nymphalinae</taxon>
        <taxon>Vanessa</taxon>
    </lineage>
</organism>
<evidence type="ECO:0000313" key="2">
    <source>
        <dbReference type="Proteomes" id="UP001652626"/>
    </source>
</evidence>
<dbReference type="PANTHER" id="PTHR12271">
    <property type="entry name" value="POLY A POLYMERASE CID PAP -RELATED"/>
    <property type="match status" value="1"/>
</dbReference>
<dbReference type="OMA" id="GHCPILN"/>
<dbReference type="Gene3D" id="3.30.460.10">
    <property type="entry name" value="Beta Polymerase, domain 2"/>
    <property type="match status" value="1"/>
</dbReference>
<dbReference type="GeneID" id="113396553"/>
<dbReference type="InterPro" id="IPR054708">
    <property type="entry name" value="MTPAP-like_central"/>
</dbReference>
<accession>A0A8B8HZQ9</accession>
<dbReference type="InterPro" id="IPR043519">
    <property type="entry name" value="NT_sf"/>
</dbReference>
<dbReference type="SUPFAM" id="SSF81631">
    <property type="entry name" value="PAP/OAS1 substrate-binding domain"/>
    <property type="match status" value="1"/>
</dbReference>
<reference evidence="3" key="1">
    <citation type="submission" date="2025-08" db="UniProtKB">
        <authorList>
            <consortium name="RefSeq"/>
        </authorList>
    </citation>
    <scope>IDENTIFICATION</scope>
    <source>
        <tissue evidence="3">Whole body</tissue>
    </source>
</reference>
<dbReference type="OrthoDB" id="407432at2759"/>
<gene>
    <name evidence="3" type="primary">LOC113396553</name>
</gene>
<dbReference type="Proteomes" id="UP001652626">
    <property type="component" value="Chromosome 15"/>
</dbReference>
<dbReference type="GO" id="GO:0050265">
    <property type="term" value="F:RNA uridylyltransferase activity"/>
    <property type="evidence" value="ECO:0007669"/>
    <property type="project" value="TreeGrafter"/>
</dbReference>
<dbReference type="GO" id="GO:1990817">
    <property type="term" value="F:poly(A) RNA polymerase activity"/>
    <property type="evidence" value="ECO:0007669"/>
    <property type="project" value="UniProtKB-ARBA"/>
</dbReference>
<dbReference type="GO" id="GO:0046872">
    <property type="term" value="F:metal ion binding"/>
    <property type="evidence" value="ECO:0007669"/>
    <property type="project" value="UniProtKB-KW"/>
</dbReference>
<sequence>METNDNIYDTSKLSFEGDFDEQVQEIMQYVRLTKHEVENLQILLDDIHKTFNEVWPGCTVNGFGSIVSGLGIKTSDIDCYVQLPSWLSPPNASFVMKARNILRRRHWIFQKLFAITNAKVPIVKFYHAPTERCCDLNFSSFAGVRNSQLISYLLEIDNRILYLSILIKYWSKVHKLTGVNLMPNYCLTMMVIFYLQQKNILPSIIHLQQNVDEHIVDNWNTAFCEDNHVNNNEETLYQLLGGFFEYYNTFKYSKYIICPFMGKPVEREFFLKVDTVPAEFSLYKINVEKDSQCKPIRLDTVLCVQDPFEHNRNCAVAVHPKLAQHIMSHFNRATDIYNSNNEENFLQTLLLGTDNYPANKNKPKKPAIFNGIKKQYKVNQNLRQNIKCITKNIFQGKNKRNYR</sequence>
<name>A0A8B8HZQ9_VANTA</name>
<dbReference type="AlphaFoldDB" id="A0A8B8HZQ9"/>
<dbReference type="Pfam" id="PF22600">
    <property type="entry name" value="MTPAP-like_central"/>
    <property type="match status" value="1"/>
</dbReference>
<dbReference type="PANTHER" id="PTHR12271:SF66">
    <property type="entry name" value="TERMINAL URIDYLYLTRANSFERASE TAILOR"/>
    <property type="match status" value="1"/>
</dbReference>
<feature type="domain" description="Poly(A) RNA polymerase mitochondrial-like central palm" evidence="1">
    <location>
        <begin position="19"/>
        <end position="152"/>
    </location>
</feature>
<evidence type="ECO:0000313" key="3">
    <source>
        <dbReference type="RefSeq" id="XP_026490323.2"/>
    </source>
</evidence>
<evidence type="ECO:0000259" key="1">
    <source>
        <dbReference type="Pfam" id="PF22600"/>
    </source>
</evidence>
<dbReference type="Gene3D" id="1.10.1410.10">
    <property type="match status" value="1"/>
</dbReference>
<protein>
    <submittedName>
        <fullName evidence="3">Speckle targeted PIP5K1A-regulated poly(A) polymerase-like</fullName>
    </submittedName>
</protein>
<dbReference type="SUPFAM" id="SSF81301">
    <property type="entry name" value="Nucleotidyltransferase"/>
    <property type="match status" value="1"/>
</dbReference>
<dbReference type="GO" id="GO:0031123">
    <property type="term" value="P:RNA 3'-end processing"/>
    <property type="evidence" value="ECO:0007669"/>
    <property type="project" value="TreeGrafter"/>
</dbReference>
<dbReference type="RefSeq" id="XP_026490323.2">
    <property type="nucleotide sequence ID" value="XM_026634538.2"/>
</dbReference>
<proteinExistence type="predicted"/>
<dbReference type="CDD" id="cd05402">
    <property type="entry name" value="NT_PAP_TUTase"/>
    <property type="match status" value="1"/>
</dbReference>